<gene>
    <name evidence="2" type="ORF">DAEQUDRAFT_436934</name>
</gene>
<dbReference type="AlphaFoldDB" id="A0A165NAM4"/>
<sequence length="287" mass="32218">MSFDDDASFFPSMFELDVDASASTPSEPGPSNDLLQTMERIVESLDDPSTNTALPFDEYRIVGDRQHEEADAVRENAAAGPSGQKRGREEDVEEEEENAPPRKASRTYRATPRQPVNCLWKHEDGHVCEQSGTADEVWQHICQDHDLAWLAKPRPAQPARTCGWRGCTATGVPSELSHHWEKEHKGELKEEKVRQRKEPGYLMKCPLCPEREGLNARGMPHGHFAPSSMPRHVTGAHWGDRRKRWRDVCGKMFSVDAYVQPARDRPHSRPLVTSSSGHGFGSRDACG</sequence>
<evidence type="ECO:0000313" key="2">
    <source>
        <dbReference type="EMBL" id="KZT66732.1"/>
    </source>
</evidence>
<dbReference type="Proteomes" id="UP000076727">
    <property type="component" value="Unassembled WGS sequence"/>
</dbReference>
<evidence type="ECO:0000313" key="3">
    <source>
        <dbReference type="Proteomes" id="UP000076727"/>
    </source>
</evidence>
<evidence type="ECO:0000256" key="1">
    <source>
        <dbReference type="SAM" id="MobiDB-lite"/>
    </source>
</evidence>
<feature type="region of interest" description="Disordered" evidence="1">
    <location>
        <begin position="262"/>
        <end position="287"/>
    </location>
</feature>
<feature type="region of interest" description="Disordered" evidence="1">
    <location>
        <begin position="60"/>
        <end position="110"/>
    </location>
</feature>
<organism evidence="2 3">
    <name type="scientific">Daedalea quercina L-15889</name>
    <dbReference type="NCBI Taxonomy" id="1314783"/>
    <lineage>
        <taxon>Eukaryota</taxon>
        <taxon>Fungi</taxon>
        <taxon>Dikarya</taxon>
        <taxon>Basidiomycota</taxon>
        <taxon>Agaricomycotina</taxon>
        <taxon>Agaricomycetes</taxon>
        <taxon>Polyporales</taxon>
        <taxon>Fomitopsis</taxon>
    </lineage>
</organism>
<accession>A0A165NAM4</accession>
<name>A0A165NAM4_9APHY</name>
<feature type="region of interest" description="Disordered" evidence="1">
    <location>
        <begin position="19"/>
        <end position="38"/>
    </location>
</feature>
<proteinExistence type="predicted"/>
<feature type="compositionally biased region" description="Basic and acidic residues" evidence="1">
    <location>
        <begin position="60"/>
        <end position="74"/>
    </location>
</feature>
<dbReference type="EMBL" id="KV429084">
    <property type="protein sequence ID" value="KZT66732.1"/>
    <property type="molecule type" value="Genomic_DNA"/>
</dbReference>
<keyword evidence="3" id="KW-1185">Reference proteome</keyword>
<reference evidence="2 3" key="1">
    <citation type="journal article" date="2016" name="Mol. Biol. Evol.">
        <title>Comparative Genomics of Early-Diverging Mushroom-Forming Fungi Provides Insights into the Origins of Lignocellulose Decay Capabilities.</title>
        <authorList>
            <person name="Nagy L.G."/>
            <person name="Riley R."/>
            <person name="Tritt A."/>
            <person name="Adam C."/>
            <person name="Daum C."/>
            <person name="Floudas D."/>
            <person name="Sun H."/>
            <person name="Yadav J.S."/>
            <person name="Pangilinan J."/>
            <person name="Larsson K.H."/>
            <person name="Matsuura K."/>
            <person name="Barry K."/>
            <person name="Labutti K."/>
            <person name="Kuo R."/>
            <person name="Ohm R.A."/>
            <person name="Bhattacharya S.S."/>
            <person name="Shirouzu T."/>
            <person name="Yoshinaga Y."/>
            <person name="Martin F.M."/>
            <person name="Grigoriev I.V."/>
            <person name="Hibbett D.S."/>
        </authorList>
    </citation>
    <scope>NUCLEOTIDE SEQUENCE [LARGE SCALE GENOMIC DNA]</scope>
    <source>
        <strain evidence="2 3">L-15889</strain>
    </source>
</reference>
<dbReference type="OrthoDB" id="2815728at2759"/>
<protein>
    <submittedName>
        <fullName evidence="2">Uncharacterized protein</fullName>
    </submittedName>
</protein>